<dbReference type="Pfam" id="PF21773">
    <property type="entry name" value="ODAD1_CC"/>
    <property type="match status" value="1"/>
</dbReference>
<evidence type="ECO:0000256" key="2">
    <source>
        <dbReference type="SAM" id="Coils"/>
    </source>
</evidence>
<dbReference type="AlphaFoldDB" id="A0A7K9HWM6"/>
<evidence type="ECO:0000259" key="4">
    <source>
        <dbReference type="Pfam" id="PF21773"/>
    </source>
</evidence>
<protein>
    <submittedName>
        <fullName evidence="5">CCD63 protein</fullName>
    </submittedName>
</protein>
<organism evidence="5 6">
    <name type="scientific">Bucco capensis</name>
    <name type="common">collared puffbird</name>
    <dbReference type="NCBI Taxonomy" id="135168"/>
    <lineage>
        <taxon>Eukaryota</taxon>
        <taxon>Metazoa</taxon>
        <taxon>Chordata</taxon>
        <taxon>Craniata</taxon>
        <taxon>Vertebrata</taxon>
        <taxon>Euteleostomi</taxon>
        <taxon>Archelosauria</taxon>
        <taxon>Archosauria</taxon>
        <taxon>Dinosauria</taxon>
        <taxon>Saurischia</taxon>
        <taxon>Theropoda</taxon>
        <taxon>Coelurosauria</taxon>
        <taxon>Aves</taxon>
        <taxon>Neognathae</taxon>
        <taxon>Neoaves</taxon>
        <taxon>Telluraves</taxon>
        <taxon>Coraciimorphae</taxon>
        <taxon>Piciformes</taxon>
        <taxon>Bucconidae</taxon>
        <taxon>Bucco</taxon>
    </lineage>
</organism>
<dbReference type="Proteomes" id="UP000534107">
    <property type="component" value="Unassembled WGS sequence"/>
</dbReference>
<dbReference type="OrthoDB" id="6766775at2759"/>
<feature type="non-terminal residue" evidence="5">
    <location>
        <position position="541"/>
    </location>
</feature>
<dbReference type="InterPro" id="IPR049258">
    <property type="entry name" value="ODAD1_CC"/>
</dbReference>
<sequence>QQKRSSSRQQLSDLPMKEGENMAVAEMRRLQKKFQKGMNKRKSYGANVRWQMQAQEKEIELLMQEHTELLRLGQNRSLRDVLLEKRNCVEMNRLLQLKDHYDSVIRERKAQLAELDKQILELEKMIARQQERIAKLKQEKDSKCLQKQIETLEGQLNNATVRFDTSLARNKQLQEEIESLRIHKAIYDNFYGKIHKKLEEQKERMCSAIEQCIQTSEQQMEAQARMSDIQKWNKEDTFRYNVEMQKQEREADEEAKLKSFMISKWTDRSMLEEQAKNVKALKASQRSKQCQWESFESWRVALKCLLELAEDTDLGRLLDDYARREEKKLSCFSYAINLNNDVEKREQSIKDLQSEISALTTDQKCRERSRFQVLKELEDKLMETTKEADWYEEKFKENSKLLGQLKSGMEALLKIINCDDVKLMQEIGENKQITDLNLKQIFGLVEEKTNELLLMDAVLRNTLAEGSDPSQLFSSPLMGSSRTLRELDPAKQCPRSASAESIADIMDTLEVSLYHEQLRQLVLQSHEQKQGSDASSMSKRK</sequence>
<evidence type="ECO:0000313" key="6">
    <source>
        <dbReference type="Proteomes" id="UP000534107"/>
    </source>
</evidence>
<evidence type="ECO:0000256" key="1">
    <source>
        <dbReference type="ARBA" id="ARBA00023054"/>
    </source>
</evidence>
<dbReference type="PANTHER" id="PTHR21694">
    <property type="entry name" value="COILED-COIL DOMAIN-CONTAINING PROTEIN 63"/>
    <property type="match status" value="1"/>
</dbReference>
<dbReference type="InterPro" id="IPR051876">
    <property type="entry name" value="ODA-DC/CCD"/>
</dbReference>
<evidence type="ECO:0000313" key="5">
    <source>
        <dbReference type="EMBL" id="NXH17382.1"/>
    </source>
</evidence>
<keyword evidence="1 2" id="KW-0175">Coiled coil</keyword>
<comment type="caution">
    <text evidence="5">The sequence shown here is derived from an EMBL/GenBank/DDBJ whole genome shotgun (WGS) entry which is preliminary data.</text>
</comment>
<feature type="coiled-coil region" evidence="2">
    <location>
        <begin position="335"/>
        <end position="394"/>
    </location>
</feature>
<reference evidence="5 6" key="1">
    <citation type="submission" date="2019-09" db="EMBL/GenBank/DDBJ databases">
        <title>Bird 10,000 Genomes (B10K) Project - Family phase.</title>
        <authorList>
            <person name="Zhang G."/>
        </authorList>
    </citation>
    <scope>NUCLEOTIDE SEQUENCE [LARGE SCALE GENOMIC DNA]</scope>
    <source>
        <strain evidence="5">B10K-DU-001-16</strain>
        <tissue evidence="5">Muscle</tissue>
    </source>
</reference>
<feature type="domain" description="ODAD1 central coiled coil region" evidence="4">
    <location>
        <begin position="146"/>
        <end position="428"/>
    </location>
</feature>
<feature type="coiled-coil region" evidence="2">
    <location>
        <begin position="105"/>
        <end position="176"/>
    </location>
</feature>
<gene>
    <name evidence="5" type="primary">Ccdc63</name>
    <name evidence="5" type="ORF">BUCCAP_R03125</name>
</gene>
<feature type="region of interest" description="Disordered" evidence="3">
    <location>
        <begin position="1"/>
        <end position="22"/>
    </location>
</feature>
<keyword evidence="6" id="KW-1185">Reference proteome</keyword>
<dbReference type="GO" id="GO:0005930">
    <property type="term" value="C:axoneme"/>
    <property type="evidence" value="ECO:0007669"/>
    <property type="project" value="TreeGrafter"/>
</dbReference>
<proteinExistence type="predicted"/>
<feature type="non-terminal residue" evidence="5">
    <location>
        <position position="1"/>
    </location>
</feature>
<dbReference type="GO" id="GO:0003341">
    <property type="term" value="P:cilium movement"/>
    <property type="evidence" value="ECO:0007669"/>
    <property type="project" value="TreeGrafter"/>
</dbReference>
<dbReference type="EMBL" id="VWZO01013241">
    <property type="protein sequence ID" value="NXH17382.1"/>
    <property type="molecule type" value="Genomic_DNA"/>
</dbReference>
<evidence type="ECO:0000256" key="3">
    <source>
        <dbReference type="SAM" id="MobiDB-lite"/>
    </source>
</evidence>
<dbReference type="PANTHER" id="PTHR21694:SF18">
    <property type="entry name" value="COILED-COIL DOMAIN-CONTAINING PROTEIN 63"/>
    <property type="match status" value="1"/>
</dbReference>
<name>A0A7K9HWM6_9PICI</name>
<dbReference type="GO" id="GO:0036158">
    <property type="term" value="P:outer dynein arm assembly"/>
    <property type="evidence" value="ECO:0007669"/>
    <property type="project" value="TreeGrafter"/>
</dbReference>
<accession>A0A7K9HWM6</accession>